<organism evidence="1 2">
    <name type="scientific">Mycena maculata</name>
    <dbReference type="NCBI Taxonomy" id="230809"/>
    <lineage>
        <taxon>Eukaryota</taxon>
        <taxon>Fungi</taxon>
        <taxon>Dikarya</taxon>
        <taxon>Basidiomycota</taxon>
        <taxon>Agaricomycotina</taxon>
        <taxon>Agaricomycetes</taxon>
        <taxon>Agaricomycetidae</taxon>
        <taxon>Agaricales</taxon>
        <taxon>Marasmiineae</taxon>
        <taxon>Mycenaceae</taxon>
        <taxon>Mycena</taxon>
    </lineage>
</organism>
<comment type="caution">
    <text evidence="1">The sequence shown here is derived from an EMBL/GenBank/DDBJ whole genome shotgun (WGS) entry which is preliminary data.</text>
</comment>
<evidence type="ECO:0000313" key="2">
    <source>
        <dbReference type="Proteomes" id="UP001215280"/>
    </source>
</evidence>
<proteinExistence type="predicted"/>
<gene>
    <name evidence="1" type="ORF">DFH07DRAFT_745390</name>
</gene>
<name>A0AAD7IVZ4_9AGAR</name>
<accession>A0AAD7IVZ4</accession>
<protein>
    <submittedName>
        <fullName evidence="1">Uncharacterized protein</fullName>
    </submittedName>
</protein>
<dbReference type="AlphaFoldDB" id="A0AAD7IVZ4"/>
<reference evidence="1" key="1">
    <citation type="submission" date="2023-03" db="EMBL/GenBank/DDBJ databases">
        <title>Massive genome expansion in bonnet fungi (Mycena s.s.) driven by repeated elements and novel gene families across ecological guilds.</title>
        <authorList>
            <consortium name="Lawrence Berkeley National Laboratory"/>
            <person name="Harder C.B."/>
            <person name="Miyauchi S."/>
            <person name="Viragh M."/>
            <person name="Kuo A."/>
            <person name="Thoen E."/>
            <person name="Andreopoulos B."/>
            <person name="Lu D."/>
            <person name="Skrede I."/>
            <person name="Drula E."/>
            <person name="Henrissat B."/>
            <person name="Morin E."/>
            <person name="Kohler A."/>
            <person name="Barry K."/>
            <person name="LaButti K."/>
            <person name="Morin E."/>
            <person name="Salamov A."/>
            <person name="Lipzen A."/>
            <person name="Mereny Z."/>
            <person name="Hegedus B."/>
            <person name="Baldrian P."/>
            <person name="Stursova M."/>
            <person name="Weitz H."/>
            <person name="Taylor A."/>
            <person name="Grigoriev I.V."/>
            <person name="Nagy L.G."/>
            <person name="Martin F."/>
            <person name="Kauserud H."/>
        </authorList>
    </citation>
    <scope>NUCLEOTIDE SEQUENCE</scope>
    <source>
        <strain evidence="1">CBHHK188m</strain>
    </source>
</reference>
<sequence length="342" mass="39109">MLYGILPQKYYVHYCKGVRGVRLLLQDEITPAELIEAHVFISQFSDEFELLYVQRRADRLHFVRPIIHTLSHMAGETARKGPGNIYSQWAMERTIGNLGQEIWQHSNPYANLSECALQRCQVNALMAVIPELAPKHDKLPRGAIDLGDGFRLLGAQDSCSRSVRPCEEAAIRTYIEEEFGDDAAEAWYPSVVRWARARLPTGQTARSFWKEEHKIDLRTSRAIKIQADDGPIKIAEVLYFFILTIDDELRYVAVASFYGPPDPYLHNLSSKTYWSSQHLRDTGIRVVNIKDILAVVMMGIDDQYALYRSDGSEVDRWFLKEQFSLPQADSTGSEDPMDVYDD</sequence>
<dbReference type="EMBL" id="JARJLG010000078">
    <property type="protein sequence ID" value="KAJ7751525.1"/>
    <property type="molecule type" value="Genomic_DNA"/>
</dbReference>
<keyword evidence="2" id="KW-1185">Reference proteome</keyword>
<dbReference type="Proteomes" id="UP001215280">
    <property type="component" value="Unassembled WGS sequence"/>
</dbReference>
<evidence type="ECO:0000313" key="1">
    <source>
        <dbReference type="EMBL" id="KAJ7751525.1"/>
    </source>
</evidence>